<evidence type="ECO:0000313" key="3">
    <source>
        <dbReference type="Proteomes" id="UP001642540"/>
    </source>
</evidence>
<reference evidence="2 3" key="1">
    <citation type="submission" date="2024-08" db="EMBL/GenBank/DDBJ databases">
        <authorList>
            <person name="Cucini C."/>
            <person name="Frati F."/>
        </authorList>
    </citation>
    <scope>NUCLEOTIDE SEQUENCE [LARGE SCALE GENOMIC DNA]</scope>
</reference>
<feature type="region of interest" description="Disordered" evidence="1">
    <location>
        <begin position="313"/>
        <end position="413"/>
    </location>
</feature>
<organism evidence="2 3">
    <name type="scientific">Orchesella dallaii</name>
    <dbReference type="NCBI Taxonomy" id="48710"/>
    <lineage>
        <taxon>Eukaryota</taxon>
        <taxon>Metazoa</taxon>
        <taxon>Ecdysozoa</taxon>
        <taxon>Arthropoda</taxon>
        <taxon>Hexapoda</taxon>
        <taxon>Collembola</taxon>
        <taxon>Entomobryomorpha</taxon>
        <taxon>Entomobryoidea</taxon>
        <taxon>Orchesellidae</taxon>
        <taxon>Orchesellinae</taxon>
        <taxon>Orchesella</taxon>
    </lineage>
</organism>
<feature type="region of interest" description="Disordered" evidence="1">
    <location>
        <begin position="108"/>
        <end position="167"/>
    </location>
</feature>
<feature type="compositionally biased region" description="Basic residues" evidence="1">
    <location>
        <begin position="364"/>
        <end position="374"/>
    </location>
</feature>
<feature type="compositionally biased region" description="Polar residues" evidence="1">
    <location>
        <begin position="337"/>
        <end position="348"/>
    </location>
</feature>
<evidence type="ECO:0000313" key="2">
    <source>
        <dbReference type="EMBL" id="CAL8128914.1"/>
    </source>
</evidence>
<feature type="compositionally biased region" description="Polar residues" evidence="1">
    <location>
        <begin position="313"/>
        <end position="327"/>
    </location>
</feature>
<feature type="compositionally biased region" description="Basic and acidic residues" evidence="1">
    <location>
        <begin position="375"/>
        <end position="387"/>
    </location>
</feature>
<keyword evidence="3" id="KW-1185">Reference proteome</keyword>
<evidence type="ECO:0000256" key="1">
    <source>
        <dbReference type="SAM" id="MobiDB-lite"/>
    </source>
</evidence>
<proteinExistence type="predicted"/>
<sequence>MQTSPHCANAASVLPPFETFVKIPLNQPEEISNIFVWEGYPAPAPACSPTITMMTNVCPFKDPDSLNLNSASTLPNPTNEGIFGDSALLTRSESELSMTHQHSYNFLQDPKDAMKTNPTPKRRRGTKRTPFMYQSQDVSDLRVSRSKKQKGYREKQKEERDQLEKSRHSFIKRCQQLIKIVQAKEETINNLKNENTTLTAKNKEMEEKLQIFENKGKFLVDQQKALPTPMQTVTILDLLCGTIRQLPKHCEVYFGPTLSEMRVQPLANNDVQEIRAVLRQTERASGLPLVRMMVKLDCEINGESKDDSINQISSVSTQSTRSNTAMDTSEPYIPNCDFTSSTKDSQITDIPPNIANNAGEPTKPGKRRKGKRKSKMYESDLKNDPRVQRAIRAKKHRESKKLMNRNSRRKLQY</sequence>
<feature type="compositionally biased region" description="Basic and acidic residues" evidence="1">
    <location>
        <begin position="151"/>
        <end position="167"/>
    </location>
</feature>
<protein>
    <recommendedName>
        <fullName evidence="4">BZIP domain-containing protein</fullName>
    </recommendedName>
</protein>
<feature type="compositionally biased region" description="Basic residues" evidence="1">
    <location>
        <begin position="389"/>
        <end position="413"/>
    </location>
</feature>
<dbReference type="EMBL" id="CAXLJM020000075">
    <property type="protein sequence ID" value="CAL8128914.1"/>
    <property type="molecule type" value="Genomic_DNA"/>
</dbReference>
<accession>A0ABP1RIV6</accession>
<name>A0ABP1RIV6_9HEXA</name>
<dbReference type="Proteomes" id="UP001642540">
    <property type="component" value="Unassembled WGS sequence"/>
</dbReference>
<gene>
    <name evidence="2" type="ORF">ODALV1_LOCUS22674</name>
</gene>
<evidence type="ECO:0008006" key="4">
    <source>
        <dbReference type="Google" id="ProtNLM"/>
    </source>
</evidence>
<comment type="caution">
    <text evidence="2">The sequence shown here is derived from an EMBL/GenBank/DDBJ whole genome shotgun (WGS) entry which is preliminary data.</text>
</comment>